<protein>
    <submittedName>
        <fullName evidence="2">Uncharacterized protein</fullName>
    </submittedName>
</protein>
<feature type="transmembrane region" description="Helical" evidence="1">
    <location>
        <begin position="6"/>
        <end position="31"/>
    </location>
</feature>
<evidence type="ECO:0000256" key="1">
    <source>
        <dbReference type="SAM" id="Phobius"/>
    </source>
</evidence>
<dbReference type="RefSeq" id="WP_014026207.1">
    <property type="nucleotide sequence ID" value="NC_015931.1"/>
</dbReference>
<organism evidence="2 3">
    <name type="scientific">Pyrolobus fumarii (strain DSM 11204 / 1A)</name>
    <dbReference type="NCBI Taxonomy" id="694429"/>
    <lineage>
        <taxon>Archaea</taxon>
        <taxon>Thermoproteota</taxon>
        <taxon>Thermoprotei</taxon>
        <taxon>Desulfurococcales</taxon>
        <taxon>Pyrodictiaceae</taxon>
        <taxon>Pyrolobus</taxon>
    </lineage>
</organism>
<keyword evidence="1" id="KW-0812">Transmembrane</keyword>
<dbReference type="InParanoid" id="G0EHF5"/>
<accession>G0EHF5</accession>
<dbReference type="GeneID" id="11139125"/>
<keyword evidence="3" id="KW-1185">Reference proteome</keyword>
<dbReference type="EMBL" id="CP002838">
    <property type="protein sequence ID" value="AEM38530.1"/>
    <property type="molecule type" value="Genomic_DNA"/>
</dbReference>
<dbReference type="AlphaFoldDB" id="G0EHF5"/>
<dbReference type="HOGENOM" id="CLU_1393627_0_0_2"/>
<dbReference type="KEGG" id="pfm:Pyrfu_0661"/>
<sequence>MFVRCISPIVASIIIISVTIAIAIAVAGFAFNIFTGYQEKGEVLRVIDAYFYYTRERVNTICTEPPCGFLIARILVESGHPTVLEFTLNDLTYKPSSCIWYTSSSYTLDPGDNIVVLTKRLCIVVSKYADPNRYNLLYKLMYSVQSTSQLPTTLRILLINYLTIHTDNPTQQHFSMLTSNAVYRYIVPGRNVELS</sequence>
<reference evidence="2 3" key="1">
    <citation type="journal article" date="2011" name="Stand. Genomic Sci.">
        <title>Complete genome sequence of the hyperthermophilic chemolithoautotroph Pyrolobus fumarii type strain (1A).</title>
        <authorList>
            <person name="Anderson I."/>
            <person name="Goker M."/>
            <person name="Nolan M."/>
            <person name="Lucas S."/>
            <person name="Hammon N."/>
            <person name="Deshpande S."/>
            <person name="Cheng J.F."/>
            <person name="Tapia R."/>
            <person name="Han C."/>
            <person name="Goodwin L."/>
            <person name="Pitluck S."/>
            <person name="Huntemann M."/>
            <person name="Liolios K."/>
            <person name="Ivanova N."/>
            <person name="Pagani I."/>
            <person name="Mavromatis K."/>
            <person name="Ovchinikova G."/>
            <person name="Pati A."/>
            <person name="Chen A."/>
            <person name="Palaniappan K."/>
            <person name="Land M."/>
            <person name="Hauser L."/>
            <person name="Brambilla E.M."/>
            <person name="Huber H."/>
            <person name="Yasawong M."/>
            <person name="Rohde M."/>
            <person name="Spring S."/>
            <person name="Abt B."/>
            <person name="Sikorski J."/>
            <person name="Wirth R."/>
            <person name="Detter J.C."/>
            <person name="Woyke T."/>
            <person name="Bristow J."/>
            <person name="Eisen J.A."/>
            <person name="Markowitz V."/>
            <person name="Hugenholtz P."/>
            <person name="Kyrpides N.C."/>
            <person name="Klenk H.P."/>
            <person name="Lapidus A."/>
        </authorList>
    </citation>
    <scope>NUCLEOTIDE SEQUENCE [LARGE SCALE GENOMIC DNA]</scope>
    <source>
        <strain evidence="3">DSM 11204 / 1A</strain>
    </source>
</reference>
<evidence type="ECO:0000313" key="2">
    <source>
        <dbReference type="EMBL" id="AEM38530.1"/>
    </source>
</evidence>
<dbReference type="STRING" id="694429.Pyrfu_0661"/>
<gene>
    <name evidence="2" type="ordered locus">Pyrfu_0661</name>
</gene>
<dbReference type="Proteomes" id="UP000001037">
    <property type="component" value="Chromosome"/>
</dbReference>
<proteinExistence type="predicted"/>
<evidence type="ECO:0000313" key="3">
    <source>
        <dbReference type="Proteomes" id="UP000001037"/>
    </source>
</evidence>
<keyword evidence="1" id="KW-1133">Transmembrane helix</keyword>
<name>G0EHF5_PYRF1</name>
<keyword evidence="1" id="KW-0472">Membrane</keyword>